<proteinExistence type="predicted"/>
<feature type="transmembrane region" description="Helical" evidence="2">
    <location>
        <begin position="64"/>
        <end position="86"/>
    </location>
</feature>
<organism evidence="3 4">
    <name type="scientific">Tilletia horrida</name>
    <dbReference type="NCBI Taxonomy" id="155126"/>
    <lineage>
        <taxon>Eukaryota</taxon>
        <taxon>Fungi</taxon>
        <taxon>Dikarya</taxon>
        <taxon>Basidiomycota</taxon>
        <taxon>Ustilaginomycotina</taxon>
        <taxon>Exobasidiomycetes</taxon>
        <taxon>Tilletiales</taxon>
        <taxon>Tilletiaceae</taxon>
        <taxon>Tilletia</taxon>
    </lineage>
</organism>
<evidence type="ECO:0000256" key="2">
    <source>
        <dbReference type="SAM" id="Phobius"/>
    </source>
</evidence>
<dbReference type="AlphaFoldDB" id="A0AAN6JLH1"/>
<feature type="compositionally biased region" description="Basic and acidic residues" evidence="1">
    <location>
        <begin position="97"/>
        <end position="107"/>
    </location>
</feature>
<sequence length="116" mass="12434">MSSTLQLVDLPASASLGAHQQQQSPLPAILQAVARQVELESRRSKYRGGGGHSSGSGGRLSRTAIIVIVCVVVGVVALIVLAIVLYKIRQRKLQQRRAVDKIEDGHSEQGMIARPT</sequence>
<keyword evidence="2" id="KW-1133">Transmembrane helix</keyword>
<dbReference type="Proteomes" id="UP001176521">
    <property type="component" value="Unassembled WGS sequence"/>
</dbReference>
<evidence type="ECO:0000256" key="1">
    <source>
        <dbReference type="SAM" id="MobiDB-lite"/>
    </source>
</evidence>
<name>A0AAN6JLH1_9BASI</name>
<evidence type="ECO:0000313" key="3">
    <source>
        <dbReference type="EMBL" id="KAK0534452.1"/>
    </source>
</evidence>
<accession>A0AAN6JLH1</accession>
<reference evidence="3" key="1">
    <citation type="journal article" date="2023" name="PhytoFront">
        <title>Draft Genome Resources of Seven Strains of Tilletia horrida, Causal Agent of Kernel Smut of Rice.</title>
        <authorList>
            <person name="Khanal S."/>
            <person name="Antony Babu S."/>
            <person name="Zhou X.G."/>
        </authorList>
    </citation>
    <scope>NUCLEOTIDE SEQUENCE</scope>
    <source>
        <strain evidence="3">TX3</strain>
    </source>
</reference>
<keyword evidence="4" id="KW-1185">Reference proteome</keyword>
<evidence type="ECO:0000313" key="4">
    <source>
        <dbReference type="Proteomes" id="UP001176521"/>
    </source>
</evidence>
<feature type="region of interest" description="Disordered" evidence="1">
    <location>
        <begin position="97"/>
        <end position="116"/>
    </location>
</feature>
<dbReference type="EMBL" id="JAPDMQ010000116">
    <property type="protein sequence ID" value="KAK0534452.1"/>
    <property type="molecule type" value="Genomic_DNA"/>
</dbReference>
<gene>
    <name evidence="3" type="ORF">OC842_002641</name>
</gene>
<comment type="caution">
    <text evidence="3">The sequence shown here is derived from an EMBL/GenBank/DDBJ whole genome shotgun (WGS) entry which is preliminary data.</text>
</comment>
<keyword evidence="2" id="KW-0812">Transmembrane</keyword>
<protein>
    <submittedName>
        <fullName evidence="3">Uncharacterized protein</fullName>
    </submittedName>
</protein>
<keyword evidence="2" id="KW-0472">Membrane</keyword>